<dbReference type="SUPFAM" id="SSF54292">
    <property type="entry name" value="2Fe-2S ferredoxin-like"/>
    <property type="match status" value="1"/>
</dbReference>
<evidence type="ECO:0000256" key="12">
    <source>
        <dbReference type="PIRSR" id="PIRSR000127-1"/>
    </source>
</evidence>
<evidence type="ECO:0000259" key="15">
    <source>
        <dbReference type="PROSITE" id="PS51085"/>
    </source>
</evidence>
<feature type="binding site" evidence="13">
    <location>
        <position position="431"/>
    </location>
    <ligand>
        <name>FAD</name>
        <dbReference type="ChEBI" id="CHEBI:57692"/>
    </ligand>
</feature>
<feature type="binding site" evidence="14">
    <location>
        <position position="991"/>
    </location>
    <ligand>
        <name>Mo-molybdopterin</name>
        <dbReference type="ChEBI" id="CHEBI:71302"/>
    </ligand>
    <ligandPart>
        <name>Mo</name>
        <dbReference type="ChEBI" id="CHEBI:28685"/>
    </ligandPart>
</feature>
<feature type="binding site" evidence="13">
    <location>
        <begin position="326"/>
        <end position="333"/>
    </location>
    <ligand>
        <name>FAD</name>
        <dbReference type="ChEBI" id="CHEBI:57692"/>
    </ligand>
</feature>
<keyword evidence="7 13" id="KW-0274">FAD</keyword>
<dbReference type="InterPro" id="IPR046867">
    <property type="entry name" value="AldOxase/xan_DH_MoCoBD2"/>
</dbReference>
<dbReference type="SUPFAM" id="SSF56176">
    <property type="entry name" value="FAD-binding/transporter-associated domain-like"/>
    <property type="match status" value="1"/>
</dbReference>
<feature type="binding site" evidence="14">
    <location>
        <position position="75"/>
    </location>
    <ligand>
        <name>[2Fe-2S] cluster</name>
        <dbReference type="ChEBI" id="CHEBI:190135"/>
        <label>1</label>
    </ligand>
</feature>
<dbReference type="InterPro" id="IPR036856">
    <property type="entry name" value="Ald_Oxase/Xan_DH_a/b_sf"/>
</dbReference>
<dbReference type="InterPro" id="IPR002346">
    <property type="entry name" value="Mopterin_DH_FAD-bd"/>
</dbReference>
<feature type="binding site" evidence="14">
    <location>
        <position position="78"/>
    </location>
    <ligand>
        <name>[2Fe-2S] cluster</name>
        <dbReference type="ChEBI" id="CHEBI:190135"/>
        <label>1</label>
    </ligand>
</feature>
<dbReference type="Pfam" id="PF01799">
    <property type="entry name" value="Fer2_2"/>
    <property type="match status" value="1"/>
</dbReference>
<dbReference type="Gene3D" id="1.10.150.120">
    <property type="entry name" value="[2Fe-2S]-binding domain"/>
    <property type="match status" value="1"/>
</dbReference>
<evidence type="ECO:0000313" key="18">
    <source>
        <dbReference type="Proteomes" id="UP001165120"/>
    </source>
</evidence>
<comment type="cofactor">
    <cofactor evidence="11">
        <name>[2Fe-2S] cluster</name>
        <dbReference type="ChEBI" id="CHEBI:190135"/>
    </cofactor>
</comment>
<protein>
    <submittedName>
        <fullName evidence="17">Unnamed protein product</fullName>
    </submittedName>
</protein>
<dbReference type="CDD" id="cd00207">
    <property type="entry name" value="fer2"/>
    <property type="match status" value="1"/>
</dbReference>
<name>A0A9W6SXU4_CANBO</name>
<feature type="domain" description="2Fe-2S ferredoxin-type" evidence="15">
    <location>
        <begin position="31"/>
        <end position="118"/>
    </location>
</feature>
<gene>
    <name evidence="17" type="ORF">Cboi02_000229900</name>
</gene>
<dbReference type="SUPFAM" id="SSF56003">
    <property type="entry name" value="Molybdenum cofactor-binding domain"/>
    <property type="match status" value="1"/>
</dbReference>
<dbReference type="Gene3D" id="3.10.20.30">
    <property type="match status" value="1"/>
</dbReference>
<feature type="domain" description="FAD-binding PCMH-type" evidence="16">
    <location>
        <begin position="298"/>
        <end position="490"/>
    </location>
</feature>
<dbReference type="InterPro" id="IPR037165">
    <property type="entry name" value="AldOxase/xan_DH_Mopterin-bd_sf"/>
</dbReference>
<sequence>MAPTALSLDSTIQEGQLNILHTDLNDIGFTNTIKFYLNGKLQIVRNPNPEGTLLDYIRREANLTGTKLGCSEGGCGACTITLAYYDTIKNKITYQAVNSCIVPLLTVDGKHLITVEGLGTCDNPHPVQERIAKFHGSQCGFCTPGIVMSLYSLLREKNGHVSKEEIAEALDGNLCRCTGYMPIIDACNSFAYNSDNFNKHKASEFNQNGGLSNESCGGNGNGSSNGAAPSEGLCARGEECCRNKKKTKQNETTEFPETEIDMNQLFTPNGLPLKPYKPEDDLQFPKKLESFSKLPIFYGDEERIWFRPTTKLELLKIYKSYPKAKLVGGSSEVQVEIKMKNSIYNTRIYTNEIDELRKWEYIDGKGLLIGANISLSELEYLTEDLAEKLDPLGKGQVFKQISEQLKYFAGRQIRNAATPAGNIVTASPIADLNPVLIAAHAIITTEKINNLNEIETNEFDLGDNFFIGYRKHKLPENAIVTKIFIPESAEYEYIHAYKQSKRKDDDIAIVTSCLRIRLDSNGNVEDSSLVYGGMAPMTVNSPNTESFIKGKDLLTNEFVESCIDSLNKEFDLKYNVPGGMATYRKTLTLSFFFKFWKFIVKNYLNDNPSIAIKDVSIESAKTDDSLNEVTRNDKKGFRDLETPFEYELIGKSNPHLSALKQVTGEAQYTDDIPPQHGELFAVQVLSEKAHAKIISVDWSAIHDVETVAGYIDINDLPSKEANYWGVLPFGKEAFLADGIVEYYGQTIGVVLATDREKAYEASRLVKVEYEELPSIISVEDGVKAKSFFPDERLVELGDWESAFKNSKYFFEGEVRFGAQEHFYFETQGSLVIPEEDGEMKVYASTQNPSETQEYAAKVTGVPNNRIVVRTKRLGGGFGGKESRSVQFSSLCCIAAKKFKKPTRMILSRYEDMLISGQRHPFYMKYRVSLDENYKFTGLDIDLYANAGFTMDLTRGVIDRAVFHACNVYFFPNARVCGTPVKTNTASNTAYRGFGGPQGMYAMESIIANISEQLQLDSELIRDTNYFTKGDVTPYKQLISEDFTVTDLVKQNKDEHNYDQLKQEVKEFNEASKYIKRGIAHIPTMFGISFGVLFLNQAGALINIYHDGSVLVSQGGVEIGQGLFTKMTMVAAAELGVPVENVFISETSTQCVPNTSPTAASAASDLNGMAIKNACDKLNERLKPIKEKLGPDATWHEIVNAAYFERISLSATGFYKTPEIGYIFGDPDPKPAFLYFTQGSAIAVVEVDTLTGDWACLEADIKMDIGRPINQAIDYGQIEGAFIQGMGLFTMEQSLWFRHNGALFTRGPGNYKIPGFRDVPQKFSISMLKDREFGHLKTIRSSKGIGEPPLFLGSSVHFALRDAINTARKSNGIKSGAAGLPFKSPLTTERIRNAMGDFIVNRSEVIPKDESEKDFFIEA</sequence>
<dbReference type="SMART" id="SM01092">
    <property type="entry name" value="CO_deh_flav_C"/>
    <property type="match status" value="1"/>
</dbReference>
<dbReference type="GO" id="GO:0071949">
    <property type="term" value="F:FAD binding"/>
    <property type="evidence" value="ECO:0007669"/>
    <property type="project" value="InterPro"/>
</dbReference>
<feature type="binding site" evidence="13">
    <location>
        <position position="881"/>
    </location>
    <ligand>
        <name>substrate</name>
    </ligand>
</feature>
<dbReference type="InterPro" id="IPR036683">
    <property type="entry name" value="CO_DH_flav_C_dom_sf"/>
</dbReference>
<reference evidence="17" key="1">
    <citation type="submission" date="2023-04" db="EMBL/GenBank/DDBJ databases">
        <title>Candida boidinii NBRC 10035.</title>
        <authorList>
            <person name="Ichikawa N."/>
            <person name="Sato H."/>
            <person name="Tonouchi N."/>
        </authorList>
    </citation>
    <scope>NUCLEOTIDE SEQUENCE</scope>
    <source>
        <strain evidence="17">NBRC 10035</strain>
    </source>
</reference>
<evidence type="ECO:0000256" key="9">
    <source>
        <dbReference type="ARBA" id="ARBA00023004"/>
    </source>
</evidence>
<keyword evidence="10 14" id="KW-0411">Iron-sulfur</keyword>
<dbReference type="InterPro" id="IPR036318">
    <property type="entry name" value="FAD-bd_PCMH-like_sf"/>
</dbReference>
<feature type="binding site" evidence="13">
    <location>
        <position position="498"/>
    </location>
    <ligand>
        <name>FAD</name>
        <dbReference type="ChEBI" id="CHEBI:57692"/>
    </ligand>
</feature>
<dbReference type="GO" id="GO:0051537">
    <property type="term" value="F:2 iron, 2 sulfur cluster binding"/>
    <property type="evidence" value="ECO:0007669"/>
    <property type="project" value="UniProtKB-KW"/>
</dbReference>
<dbReference type="InterPro" id="IPR016167">
    <property type="entry name" value="FAD-bd_PCMH_sub1"/>
</dbReference>
<comment type="similarity">
    <text evidence="2">Belongs to the xanthine dehydrogenase family.</text>
</comment>
<evidence type="ECO:0000256" key="2">
    <source>
        <dbReference type="ARBA" id="ARBA00006849"/>
    </source>
</evidence>
<dbReference type="FunFam" id="3.30.465.10:FF:000004">
    <property type="entry name" value="Xanthine dehydrogenase/oxidase"/>
    <property type="match status" value="1"/>
</dbReference>
<dbReference type="PIRSF" id="PIRSF000127">
    <property type="entry name" value="Xanthine_DH"/>
    <property type="match status" value="1"/>
</dbReference>
<dbReference type="GO" id="GO:0016491">
    <property type="term" value="F:oxidoreductase activity"/>
    <property type="evidence" value="ECO:0007669"/>
    <property type="project" value="UniProtKB-KW"/>
</dbReference>
<keyword evidence="4" id="KW-0285">Flavoprotein</keyword>
<comment type="cofactor">
    <cofactor evidence="14">
        <name>[2Fe-2S] cluster</name>
        <dbReference type="ChEBI" id="CHEBI:190135"/>
    </cofactor>
    <text evidence="14">Binds 2 [2Fe-2S] clusters.</text>
</comment>
<dbReference type="EMBL" id="BSXN01000670">
    <property type="protein sequence ID" value="GME69420.1"/>
    <property type="molecule type" value="Genomic_DNA"/>
</dbReference>
<evidence type="ECO:0000256" key="1">
    <source>
        <dbReference type="ARBA" id="ARBA00001974"/>
    </source>
</evidence>
<dbReference type="InterPro" id="IPR016169">
    <property type="entry name" value="FAD-bd_PCMH_sub2"/>
</dbReference>
<dbReference type="Pfam" id="PF03450">
    <property type="entry name" value="CO_deh_flav_C"/>
    <property type="match status" value="1"/>
</dbReference>
<keyword evidence="8" id="KW-0560">Oxidoreductase</keyword>
<dbReference type="InterPro" id="IPR000674">
    <property type="entry name" value="Ald_Oxase/Xan_DH_a/b"/>
</dbReference>
<keyword evidence="3 14" id="KW-0500">Molybdenum</keyword>
<evidence type="ECO:0000256" key="8">
    <source>
        <dbReference type="ARBA" id="ARBA00023002"/>
    </source>
</evidence>
<dbReference type="InterPro" id="IPR002888">
    <property type="entry name" value="2Fe-2S-bd"/>
</dbReference>
<dbReference type="SMART" id="SM01008">
    <property type="entry name" value="Ald_Xan_dh_C"/>
    <property type="match status" value="1"/>
</dbReference>
<dbReference type="InterPro" id="IPR036010">
    <property type="entry name" value="2Fe-2S_ferredoxin-like_sf"/>
</dbReference>
<evidence type="ECO:0000256" key="7">
    <source>
        <dbReference type="ARBA" id="ARBA00022827"/>
    </source>
</evidence>
<evidence type="ECO:0000256" key="10">
    <source>
        <dbReference type="ARBA" id="ARBA00023014"/>
    </source>
</evidence>
<feature type="binding site" evidence="14">
    <location>
        <position position="877"/>
    </location>
    <ligand>
        <name>Mo-molybdopterin</name>
        <dbReference type="ChEBI" id="CHEBI:71302"/>
    </ligand>
    <ligandPart>
        <name>Mo</name>
        <dbReference type="ChEBI" id="CHEBI:28685"/>
    </ligandPart>
</feature>
<keyword evidence="6 14" id="KW-0479">Metal-binding</keyword>
<evidence type="ECO:0000259" key="16">
    <source>
        <dbReference type="PROSITE" id="PS51387"/>
    </source>
</evidence>
<evidence type="ECO:0000256" key="11">
    <source>
        <dbReference type="ARBA" id="ARBA00034078"/>
    </source>
</evidence>
<dbReference type="Pfam" id="PF01315">
    <property type="entry name" value="Ald_Xan_dh_C"/>
    <property type="match status" value="1"/>
</dbReference>
<dbReference type="PANTHER" id="PTHR45444:SF3">
    <property type="entry name" value="XANTHINE DEHYDROGENASE"/>
    <property type="match status" value="1"/>
</dbReference>
<dbReference type="Pfam" id="PF20256">
    <property type="entry name" value="MoCoBD_2"/>
    <property type="match status" value="1"/>
</dbReference>
<dbReference type="Gene3D" id="3.90.1170.50">
    <property type="entry name" value="Aldehyde oxidase/xanthine dehydrogenase, a/b hammerhead"/>
    <property type="match status" value="1"/>
</dbReference>
<evidence type="ECO:0000256" key="3">
    <source>
        <dbReference type="ARBA" id="ARBA00022505"/>
    </source>
</evidence>
<dbReference type="PANTHER" id="PTHR45444">
    <property type="entry name" value="XANTHINE DEHYDROGENASE"/>
    <property type="match status" value="1"/>
</dbReference>
<dbReference type="InterPro" id="IPR036884">
    <property type="entry name" value="2Fe-2S-bd_dom_sf"/>
</dbReference>
<evidence type="ECO:0000256" key="14">
    <source>
        <dbReference type="PIRSR" id="PIRSR000127-3"/>
    </source>
</evidence>
<dbReference type="PROSITE" id="PS51085">
    <property type="entry name" value="2FE2S_FER_2"/>
    <property type="match status" value="1"/>
</dbReference>
<dbReference type="InterPro" id="IPR001041">
    <property type="entry name" value="2Fe-2S_ferredoxin-type"/>
</dbReference>
<dbReference type="InterPro" id="IPR008274">
    <property type="entry name" value="AldOxase/xan_DH_MoCoBD1"/>
</dbReference>
<dbReference type="Pfam" id="PF00111">
    <property type="entry name" value="Fer2"/>
    <property type="match status" value="1"/>
</dbReference>
<dbReference type="InterPro" id="IPR012675">
    <property type="entry name" value="Beta-grasp_dom_sf"/>
</dbReference>
<keyword evidence="18" id="KW-1185">Reference proteome</keyword>
<dbReference type="Gene3D" id="3.30.390.50">
    <property type="entry name" value="CO dehydrogenase flavoprotein, C-terminal domain"/>
    <property type="match status" value="1"/>
</dbReference>
<accession>A0A9W6SXU4</accession>
<evidence type="ECO:0000256" key="13">
    <source>
        <dbReference type="PIRSR" id="PIRSR000127-2"/>
    </source>
</evidence>
<feature type="binding site" evidence="14">
    <location>
        <position position="142"/>
    </location>
    <ligand>
        <name>[2Fe-2S] cluster</name>
        <dbReference type="ChEBI" id="CHEBI:190135"/>
        <label>2</label>
    </ligand>
</feature>
<dbReference type="Pfam" id="PF02738">
    <property type="entry name" value="MoCoBD_1"/>
    <property type="match status" value="1"/>
</dbReference>
<feature type="binding site" evidence="14">
    <location>
        <position position="1159"/>
    </location>
    <ligand>
        <name>Mo-molybdopterin</name>
        <dbReference type="ChEBI" id="CHEBI:71302"/>
    </ligand>
    <ligandPart>
        <name>Mo</name>
        <dbReference type="ChEBI" id="CHEBI:28685"/>
    </ligandPart>
</feature>
<dbReference type="SUPFAM" id="SSF55447">
    <property type="entry name" value="CO dehydrogenase flavoprotein C-terminal domain-like"/>
    <property type="match status" value="1"/>
</dbReference>
<comment type="cofactor">
    <cofactor evidence="14">
        <name>Mo-molybdopterin</name>
        <dbReference type="ChEBI" id="CHEBI:71302"/>
    </cofactor>
    <text evidence="14">Binds 1 Mo-molybdopterin (Mo-MPT) cofactor per subunit.</text>
</comment>
<dbReference type="InterPro" id="IPR016208">
    <property type="entry name" value="Ald_Oxase/xanthine_DH-like"/>
</dbReference>
<feature type="binding site" evidence="14">
    <location>
        <position position="70"/>
    </location>
    <ligand>
        <name>[2Fe-2S] cluster</name>
        <dbReference type="ChEBI" id="CHEBI:190135"/>
        <label>1</label>
    </ligand>
</feature>
<organism evidence="17 18">
    <name type="scientific">Candida boidinii</name>
    <name type="common">Yeast</name>
    <dbReference type="NCBI Taxonomy" id="5477"/>
    <lineage>
        <taxon>Eukaryota</taxon>
        <taxon>Fungi</taxon>
        <taxon>Dikarya</taxon>
        <taxon>Ascomycota</taxon>
        <taxon>Saccharomycotina</taxon>
        <taxon>Pichiomycetes</taxon>
        <taxon>Pichiales</taxon>
        <taxon>Pichiaceae</taxon>
        <taxon>Ogataea</taxon>
        <taxon>Ogataea/Candida clade</taxon>
    </lineage>
</organism>
<dbReference type="Pfam" id="PF00941">
    <property type="entry name" value="FAD_binding_5"/>
    <property type="match status" value="1"/>
</dbReference>
<dbReference type="SUPFAM" id="SSF54665">
    <property type="entry name" value="CO dehydrogenase molybdoprotein N-domain-like"/>
    <property type="match status" value="1"/>
</dbReference>
<feature type="binding site" evidence="13">
    <location>
        <position position="959"/>
    </location>
    <ligand>
        <name>substrate</name>
    </ligand>
</feature>
<feature type="binding site" evidence="14">
    <location>
        <position position="846"/>
    </location>
    <ligand>
        <name>Mo-molybdopterin</name>
        <dbReference type="ChEBI" id="CHEBI:71302"/>
    </ligand>
    <ligandPart>
        <name>Mo</name>
        <dbReference type="ChEBI" id="CHEBI:28685"/>
    </ligandPart>
</feature>
<feature type="binding site" evidence="13">
    <location>
        <position position="993"/>
    </location>
    <ligand>
        <name>substrate</name>
    </ligand>
</feature>
<feature type="active site" description="Proton acceptor" evidence="12">
    <location>
        <position position="1346"/>
    </location>
</feature>
<evidence type="ECO:0000256" key="5">
    <source>
        <dbReference type="ARBA" id="ARBA00022714"/>
    </source>
</evidence>
<dbReference type="FunFam" id="3.30.365.10:FF:000001">
    <property type="entry name" value="Xanthine dehydrogenase oxidase"/>
    <property type="match status" value="1"/>
</dbReference>
<dbReference type="SUPFAM" id="SSF47741">
    <property type="entry name" value="CO dehydrogenase ISP C-domain like"/>
    <property type="match status" value="1"/>
</dbReference>
<dbReference type="GO" id="GO:0005506">
    <property type="term" value="F:iron ion binding"/>
    <property type="evidence" value="ECO:0007669"/>
    <property type="project" value="InterPro"/>
</dbReference>
<evidence type="ECO:0000313" key="17">
    <source>
        <dbReference type="EMBL" id="GME69420.1"/>
    </source>
</evidence>
<feature type="binding site" evidence="14">
    <location>
        <position position="177"/>
    </location>
    <ligand>
        <name>[2Fe-2S] cluster</name>
        <dbReference type="ChEBI" id="CHEBI:190135"/>
        <label>2</label>
    </ligand>
</feature>
<feature type="binding site" evidence="14">
    <location>
        <position position="139"/>
    </location>
    <ligand>
        <name>[2Fe-2S] cluster</name>
        <dbReference type="ChEBI" id="CHEBI:190135"/>
        <label>2</label>
    </ligand>
</feature>
<dbReference type="InterPro" id="IPR016166">
    <property type="entry name" value="FAD-bd_PCMH"/>
</dbReference>
<proteinExistence type="inferred from homology"/>
<dbReference type="InterPro" id="IPR006058">
    <property type="entry name" value="2Fe2S_fd_BS"/>
</dbReference>
<feature type="binding site" evidence="14">
    <location>
        <position position="100"/>
    </location>
    <ligand>
        <name>[2Fe-2S] cluster</name>
        <dbReference type="ChEBI" id="CHEBI:190135"/>
        <label>1</label>
    </ligand>
</feature>
<dbReference type="Gene3D" id="3.30.465.10">
    <property type="match status" value="1"/>
</dbReference>
<feature type="binding site" evidence="14">
    <location>
        <position position="175"/>
    </location>
    <ligand>
        <name>[2Fe-2S] cluster</name>
        <dbReference type="ChEBI" id="CHEBI:190135"/>
        <label>2</label>
    </ligand>
</feature>
<dbReference type="Gene3D" id="3.30.43.10">
    <property type="entry name" value="Uridine Diphospho-n-acetylenolpyruvylglucosamine Reductase, domain 2"/>
    <property type="match status" value="1"/>
</dbReference>
<keyword evidence="9 14" id="KW-0408">Iron</keyword>
<dbReference type="FunFam" id="3.10.20.30:FF:000015">
    <property type="entry name" value="Aldehyde oxidase 1"/>
    <property type="match status" value="1"/>
</dbReference>
<keyword evidence="5 14" id="KW-0001">2Fe-2S</keyword>
<comment type="caution">
    <text evidence="17">The sequence shown here is derived from an EMBL/GenBank/DDBJ whole genome shotgun (WGS) entry which is preliminary data.</text>
</comment>
<dbReference type="PROSITE" id="PS00197">
    <property type="entry name" value="2FE2S_FER_1"/>
    <property type="match status" value="1"/>
</dbReference>
<dbReference type="PROSITE" id="PS51387">
    <property type="entry name" value="FAD_PCMH"/>
    <property type="match status" value="1"/>
</dbReference>
<evidence type="ECO:0000256" key="4">
    <source>
        <dbReference type="ARBA" id="ARBA00022630"/>
    </source>
</evidence>
<dbReference type="FunFam" id="3.30.365.10:FF:000002">
    <property type="entry name" value="Xanthine dehydrogenase oxidase"/>
    <property type="match status" value="1"/>
</dbReference>
<dbReference type="InterPro" id="IPR005107">
    <property type="entry name" value="CO_DH_flav_C"/>
</dbReference>
<dbReference type="Gene3D" id="3.30.365.10">
    <property type="entry name" value="Aldehyde oxidase/xanthine dehydrogenase, molybdopterin binding domain"/>
    <property type="match status" value="4"/>
</dbReference>
<evidence type="ECO:0000256" key="6">
    <source>
        <dbReference type="ARBA" id="ARBA00022723"/>
    </source>
</evidence>
<feature type="binding site" evidence="13">
    <location>
        <position position="408"/>
    </location>
    <ligand>
        <name>FAD</name>
        <dbReference type="ChEBI" id="CHEBI:57692"/>
    </ligand>
</feature>
<dbReference type="Proteomes" id="UP001165120">
    <property type="component" value="Unassembled WGS sequence"/>
</dbReference>
<comment type="cofactor">
    <cofactor evidence="1 13">
        <name>FAD</name>
        <dbReference type="ChEBI" id="CHEBI:57692"/>
    </cofactor>
</comment>